<dbReference type="GO" id="GO:0005829">
    <property type="term" value="C:cytosol"/>
    <property type="evidence" value="ECO:0007669"/>
    <property type="project" value="TreeGrafter"/>
</dbReference>
<accession>A0A1F5JGZ4</accession>
<evidence type="ECO:0000313" key="3">
    <source>
        <dbReference type="Proteomes" id="UP000177555"/>
    </source>
</evidence>
<sequence length="201" mass="22625">MTSLSFYMDNKSKLIIDSFGKDRFKFNEPLKDYTAFGVGGSARLFFIAFTERELVSIINMCRQLKLPYFLFGTGSKIMISDLGFNGLVIKNRTKNIQTVSVKGKVTKFGIGVEEAVVEVESGVSIKRWIEYLDSQGLETLGFENIPGSIGGNLFLNRFLQNHTKSIKVLDLKSKLERINVSALSLKRHIILSAVFRIKAKK</sequence>
<reference evidence="2 3" key="1">
    <citation type="journal article" date="2016" name="Nat. Commun.">
        <title>Thousands of microbial genomes shed light on interconnected biogeochemical processes in an aquifer system.</title>
        <authorList>
            <person name="Anantharaman K."/>
            <person name="Brown C.T."/>
            <person name="Hug L.A."/>
            <person name="Sharon I."/>
            <person name="Castelle C.J."/>
            <person name="Probst A.J."/>
            <person name="Thomas B.C."/>
            <person name="Singh A."/>
            <person name="Wilkins M.J."/>
            <person name="Karaoz U."/>
            <person name="Brodie E.L."/>
            <person name="Williams K.H."/>
            <person name="Hubbard S.S."/>
            <person name="Banfield J.F."/>
        </authorList>
    </citation>
    <scope>NUCLEOTIDE SEQUENCE [LARGE SCALE GENOMIC DNA]</scope>
</reference>
<gene>
    <name evidence="2" type="ORF">A2867_02440</name>
</gene>
<feature type="domain" description="FAD linked oxidase N-terminal" evidence="1">
    <location>
        <begin position="45"/>
        <end position="153"/>
    </location>
</feature>
<organism evidence="2 3">
    <name type="scientific">Candidatus Daviesbacteria bacterium RIFCSPHIGHO2_01_FULL_40_11</name>
    <dbReference type="NCBI Taxonomy" id="1797762"/>
    <lineage>
        <taxon>Bacteria</taxon>
        <taxon>Candidatus Daviesiibacteriota</taxon>
    </lineage>
</organism>
<name>A0A1F5JGZ4_9BACT</name>
<dbReference type="Proteomes" id="UP000177555">
    <property type="component" value="Unassembled WGS sequence"/>
</dbReference>
<evidence type="ECO:0000313" key="2">
    <source>
        <dbReference type="EMBL" id="OGE27903.1"/>
    </source>
</evidence>
<dbReference type="InterPro" id="IPR003170">
    <property type="entry name" value="MurB"/>
</dbReference>
<dbReference type="InterPro" id="IPR016167">
    <property type="entry name" value="FAD-bd_PCMH_sub1"/>
</dbReference>
<comment type="caution">
    <text evidence="2">The sequence shown here is derived from an EMBL/GenBank/DDBJ whole genome shotgun (WGS) entry which is preliminary data.</text>
</comment>
<dbReference type="Gene3D" id="3.30.465.10">
    <property type="match status" value="1"/>
</dbReference>
<dbReference type="InterPro" id="IPR006094">
    <property type="entry name" value="Oxid_FAD_bind_N"/>
</dbReference>
<dbReference type="SUPFAM" id="SSF56176">
    <property type="entry name" value="FAD-binding/transporter-associated domain-like"/>
    <property type="match status" value="1"/>
</dbReference>
<protein>
    <recommendedName>
        <fullName evidence="1">FAD linked oxidase N-terminal domain-containing protein</fullName>
    </recommendedName>
</protein>
<dbReference type="InterPro" id="IPR036318">
    <property type="entry name" value="FAD-bd_PCMH-like_sf"/>
</dbReference>
<evidence type="ECO:0000259" key="1">
    <source>
        <dbReference type="Pfam" id="PF01565"/>
    </source>
</evidence>
<dbReference type="PANTHER" id="PTHR21071:SF4">
    <property type="entry name" value="UDP-N-ACETYLENOLPYRUVOYLGLUCOSAMINE REDUCTASE"/>
    <property type="match status" value="1"/>
</dbReference>
<dbReference type="EMBL" id="MFCP01000027">
    <property type="protein sequence ID" value="OGE27903.1"/>
    <property type="molecule type" value="Genomic_DNA"/>
</dbReference>
<dbReference type="InterPro" id="IPR016169">
    <property type="entry name" value="FAD-bd_PCMH_sub2"/>
</dbReference>
<dbReference type="Gene3D" id="3.30.43.10">
    <property type="entry name" value="Uridine Diphospho-n-acetylenolpyruvylglucosamine Reductase, domain 2"/>
    <property type="match status" value="1"/>
</dbReference>
<dbReference type="GO" id="GO:0050660">
    <property type="term" value="F:flavin adenine dinucleotide binding"/>
    <property type="evidence" value="ECO:0007669"/>
    <property type="project" value="InterPro"/>
</dbReference>
<dbReference type="GO" id="GO:0071555">
    <property type="term" value="P:cell wall organization"/>
    <property type="evidence" value="ECO:0007669"/>
    <property type="project" value="TreeGrafter"/>
</dbReference>
<dbReference type="PANTHER" id="PTHR21071">
    <property type="entry name" value="UDP-N-ACETYLENOLPYRUVOYLGLUCOSAMINE REDUCTASE"/>
    <property type="match status" value="1"/>
</dbReference>
<proteinExistence type="predicted"/>
<dbReference type="AlphaFoldDB" id="A0A1F5JGZ4"/>
<dbReference type="GO" id="GO:0008762">
    <property type="term" value="F:UDP-N-acetylmuramate dehydrogenase activity"/>
    <property type="evidence" value="ECO:0007669"/>
    <property type="project" value="InterPro"/>
</dbReference>
<dbReference type="Pfam" id="PF01565">
    <property type="entry name" value="FAD_binding_4"/>
    <property type="match status" value="1"/>
</dbReference>